<keyword evidence="4" id="KW-0808">Transferase</keyword>
<dbReference type="PANTHER" id="PTHR43969">
    <property type="entry name" value="GLUTATHIONE S TRANSFERASE D10, ISOFORM A-RELATED"/>
    <property type="match status" value="1"/>
</dbReference>
<dbReference type="Pfam" id="PF00043">
    <property type="entry name" value="GST_C"/>
    <property type="match status" value="1"/>
</dbReference>
<evidence type="ECO:0000259" key="3">
    <source>
        <dbReference type="PROSITE" id="PS50405"/>
    </source>
</evidence>
<sequence>MGKLVLYGIDPSPPVRSVLLTLNALDLPYEYKVVDLFAKGNRSDEYLKINPAGTVPALVDDGHAISDSHAINAYLANKYGKDDSLYPKDLLKRAVVDHRLYFDTGVAFERALRGTTKPILFNNETNVPQQKIDEIAEVYATVNKFLQDHPYVAGDNLTIADLSLISSISSLQVYLESDAVKYPNLVAWIKRLEQLPYYEKANGKGLQQFKDLLKSKNIKIVS</sequence>
<dbReference type="SFLD" id="SFLDG01153">
    <property type="entry name" value="Main.4:_Theta-like"/>
    <property type="match status" value="1"/>
</dbReference>
<dbReference type="FunFam" id="3.40.30.10:FF:000034">
    <property type="entry name" value="glutathione S-transferase 1"/>
    <property type="match status" value="1"/>
</dbReference>
<dbReference type="SFLD" id="SFLDS00019">
    <property type="entry name" value="Glutathione_Transferase_(cytos"/>
    <property type="match status" value="1"/>
</dbReference>
<dbReference type="AlphaFoldDB" id="A0A0A1X8U5"/>
<dbReference type="PROSITE" id="PS50404">
    <property type="entry name" value="GST_NTER"/>
    <property type="match status" value="1"/>
</dbReference>
<reference evidence="4" key="2">
    <citation type="journal article" date="2015" name="Gigascience">
        <title>Reconstructing a comprehensive transcriptome assembly of a white-pupal translocated strain of the pest fruit fly Bactrocera cucurbitae.</title>
        <authorList>
            <person name="Sim S.B."/>
            <person name="Calla B."/>
            <person name="Hall B."/>
            <person name="DeRego T."/>
            <person name="Geib S.M."/>
        </authorList>
    </citation>
    <scope>NUCLEOTIDE SEQUENCE</scope>
</reference>
<dbReference type="InterPro" id="IPR040079">
    <property type="entry name" value="Glutathione_S-Trfase"/>
</dbReference>
<dbReference type="FunFam" id="1.20.1050.10:FF:000007">
    <property type="entry name" value="Glutathione S-transferase 1-1"/>
    <property type="match status" value="1"/>
</dbReference>
<dbReference type="InterPro" id="IPR036282">
    <property type="entry name" value="Glutathione-S-Trfase_C_sf"/>
</dbReference>
<protein>
    <submittedName>
        <fullName evidence="4">Glutathione S-transferase 1</fullName>
    </submittedName>
</protein>
<name>A0A0A1X8U5_ZEUCU</name>
<evidence type="ECO:0000256" key="1">
    <source>
        <dbReference type="ARBA" id="ARBA00011738"/>
    </source>
</evidence>
<dbReference type="GO" id="GO:0004364">
    <property type="term" value="F:glutathione transferase activity"/>
    <property type="evidence" value="ECO:0007669"/>
    <property type="project" value="TreeGrafter"/>
</dbReference>
<dbReference type="SFLD" id="SFLDG00358">
    <property type="entry name" value="Main_(cytGST)"/>
    <property type="match status" value="1"/>
</dbReference>
<dbReference type="EMBL" id="GBXI01006740">
    <property type="protein sequence ID" value="JAD07552.1"/>
    <property type="molecule type" value="Transcribed_RNA"/>
</dbReference>
<dbReference type="Gene3D" id="3.40.30.10">
    <property type="entry name" value="Glutaredoxin"/>
    <property type="match status" value="1"/>
</dbReference>
<gene>
    <name evidence="4" type="primary">GST1_6</name>
    <name evidence="4" type="ORF">g.6591</name>
</gene>
<proteinExistence type="predicted"/>
<dbReference type="SUPFAM" id="SSF47616">
    <property type="entry name" value="GST C-terminal domain-like"/>
    <property type="match status" value="1"/>
</dbReference>
<accession>A0A0A1X8U5</accession>
<organism evidence="4">
    <name type="scientific">Zeugodacus cucurbitae</name>
    <name type="common">Melon fruit fly</name>
    <name type="synonym">Bactrocera cucurbitae</name>
    <dbReference type="NCBI Taxonomy" id="28588"/>
    <lineage>
        <taxon>Eukaryota</taxon>
        <taxon>Metazoa</taxon>
        <taxon>Ecdysozoa</taxon>
        <taxon>Arthropoda</taxon>
        <taxon>Hexapoda</taxon>
        <taxon>Insecta</taxon>
        <taxon>Pterygota</taxon>
        <taxon>Neoptera</taxon>
        <taxon>Endopterygota</taxon>
        <taxon>Diptera</taxon>
        <taxon>Brachycera</taxon>
        <taxon>Muscomorpha</taxon>
        <taxon>Tephritoidea</taxon>
        <taxon>Tephritidae</taxon>
        <taxon>Zeugodacus</taxon>
        <taxon>Zeugodacus</taxon>
    </lineage>
</organism>
<dbReference type="OrthoDB" id="2309723at2759"/>
<dbReference type="InterPro" id="IPR010987">
    <property type="entry name" value="Glutathione-S-Trfase_C-like"/>
</dbReference>
<dbReference type="InterPro" id="IPR004046">
    <property type="entry name" value="GST_C"/>
</dbReference>
<reference evidence="4" key="1">
    <citation type="submission" date="2014-11" db="EMBL/GenBank/DDBJ databases">
        <authorList>
            <person name="Geib S."/>
        </authorList>
    </citation>
    <scope>NUCLEOTIDE SEQUENCE</scope>
</reference>
<dbReference type="PROSITE" id="PS50405">
    <property type="entry name" value="GST_CTER"/>
    <property type="match status" value="1"/>
</dbReference>
<feature type="domain" description="GST C-terminal" evidence="3">
    <location>
        <begin position="89"/>
        <end position="212"/>
    </location>
</feature>
<dbReference type="GO" id="GO:0006749">
    <property type="term" value="P:glutathione metabolic process"/>
    <property type="evidence" value="ECO:0007669"/>
    <property type="project" value="TreeGrafter"/>
</dbReference>
<dbReference type="InterPro" id="IPR036249">
    <property type="entry name" value="Thioredoxin-like_sf"/>
</dbReference>
<dbReference type="InterPro" id="IPR004045">
    <property type="entry name" value="Glutathione_S-Trfase_N"/>
</dbReference>
<dbReference type="CDD" id="cd03177">
    <property type="entry name" value="GST_C_Delta_Epsilon"/>
    <property type="match status" value="1"/>
</dbReference>
<feature type="domain" description="GST N-terminal" evidence="2">
    <location>
        <begin position="2"/>
        <end position="83"/>
    </location>
</feature>
<evidence type="ECO:0000259" key="2">
    <source>
        <dbReference type="PROSITE" id="PS50404"/>
    </source>
</evidence>
<dbReference type="Pfam" id="PF13417">
    <property type="entry name" value="GST_N_3"/>
    <property type="match status" value="1"/>
</dbReference>
<dbReference type="Gene3D" id="1.20.1050.10">
    <property type="match status" value="1"/>
</dbReference>
<dbReference type="SUPFAM" id="SSF52833">
    <property type="entry name" value="Thioredoxin-like"/>
    <property type="match status" value="1"/>
</dbReference>
<comment type="subunit">
    <text evidence="1">Homodimer.</text>
</comment>
<dbReference type="PANTHER" id="PTHR43969:SF8">
    <property type="entry name" value="GLUTATHIONE S TRANSFERASE E13, ISOFORM A-RELATED"/>
    <property type="match status" value="1"/>
</dbReference>
<evidence type="ECO:0000313" key="4">
    <source>
        <dbReference type="EMBL" id="JAD07552.1"/>
    </source>
</evidence>